<gene>
    <name evidence="6" type="ORF">VSX56_11805</name>
</gene>
<dbReference type="Gene3D" id="1.10.10.10">
    <property type="entry name" value="Winged helix-like DNA-binding domain superfamily/Winged helix DNA-binding domain"/>
    <property type="match status" value="1"/>
</dbReference>
<feature type="domain" description="HTH lysR-type" evidence="5">
    <location>
        <begin position="2"/>
        <end position="59"/>
    </location>
</feature>
<evidence type="ECO:0000256" key="3">
    <source>
        <dbReference type="ARBA" id="ARBA00023125"/>
    </source>
</evidence>
<keyword evidence="3" id="KW-0238">DNA-binding</keyword>
<dbReference type="Gene3D" id="3.40.190.10">
    <property type="entry name" value="Periplasmic binding protein-like II"/>
    <property type="match status" value="2"/>
</dbReference>
<dbReference type="Proteomes" id="UP001438953">
    <property type="component" value="Unassembled WGS sequence"/>
</dbReference>
<evidence type="ECO:0000256" key="4">
    <source>
        <dbReference type="ARBA" id="ARBA00023163"/>
    </source>
</evidence>
<protein>
    <submittedName>
        <fullName evidence="6">LysR substrate-binding domain-containing protein</fullName>
    </submittedName>
</protein>
<dbReference type="PANTHER" id="PTHR30346">
    <property type="entry name" value="TRANSCRIPTIONAL DUAL REGULATOR HCAR-RELATED"/>
    <property type="match status" value="1"/>
</dbReference>
<evidence type="ECO:0000313" key="6">
    <source>
        <dbReference type="EMBL" id="MER5172460.1"/>
    </source>
</evidence>
<evidence type="ECO:0000313" key="7">
    <source>
        <dbReference type="Proteomes" id="UP001438953"/>
    </source>
</evidence>
<dbReference type="EMBL" id="JAYWLC010000008">
    <property type="protein sequence ID" value="MER5172460.1"/>
    <property type="molecule type" value="Genomic_DNA"/>
</dbReference>
<dbReference type="InterPro" id="IPR036390">
    <property type="entry name" value="WH_DNA-bd_sf"/>
</dbReference>
<dbReference type="PANTHER" id="PTHR30346:SF17">
    <property type="entry name" value="LYSR FAMILY TRANSCRIPTIONAL REGULATOR"/>
    <property type="match status" value="1"/>
</dbReference>
<dbReference type="Pfam" id="PF00126">
    <property type="entry name" value="HTH_1"/>
    <property type="match status" value="1"/>
</dbReference>
<dbReference type="PROSITE" id="PS50931">
    <property type="entry name" value="HTH_LYSR"/>
    <property type="match status" value="1"/>
</dbReference>
<keyword evidence="4" id="KW-0804">Transcription</keyword>
<dbReference type="CDD" id="cd08414">
    <property type="entry name" value="PBP2_LTTR_aromatics_like"/>
    <property type="match status" value="1"/>
</dbReference>
<dbReference type="PRINTS" id="PR00039">
    <property type="entry name" value="HTHLYSR"/>
</dbReference>
<dbReference type="SUPFAM" id="SSF46785">
    <property type="entry name" value="Winged helix' DNA-binding domain"/>
    <property type="match status" value="1"/>
</dbReference>
<dbReference type="InterPro" id="IPR000847">
    <property type="entry name" value="LysR_HTH_N"/>
</dbReference>
<evidence type="ECO:0000256" key="1">
    <source>
        <dbReference type="ARBA" id="ARBA00009437"/>
    </source>
</evidence>
<proteinExistence type="inferred from homology"/>
<evidence type="ECO:0000256" key="2">
    <source>
        <dbReference type="ARBA" id="ARBA00023015"/>
    </source>
</evidence>
<keyword evidence="2" id="KW-0805">Transcription regulation</keyword>
<comment type="caution">
    <text evidence="6">The sequence shown here is derived from an EMBL/GenBank/DDBJ whole genome shotgun (WGS) entry which is preliminary data.</text>
</comment>
<dbReference type="RefSeq" id="WP_350937307.1">
    <property type="nucleotide sequence ID" value="NZ_JAYWLC010000008.1"/>
</dbReference>
<dbReference type="SUPFAM" id="SSF53850">
    <property type="entry name" value="Periplasmic binding protein-like II"/>
    <property type="match status" value="1"/>
</dbReference>
<accession>A0ABV1SI90</accession>
<reference evidence="6 7" key="1">
    <citation type="submission" date="2024-06" db="EMBL/GenBank/DDBJ databases">
        <title>Thioclava kandeliae sp. nov. from a rhizosphere soil sample of Kandelia candel in a mangrove.</title>
        <authorList>
            <person name="Mu T."/>
        </authorList>
    </citation>
    <scope>NUCLEOTIDE SEQUENCE [LARGE SCALE GENOMIC DNA]</scope>
    <source>
        <strain evidence="6 7">CPCC 100088</strain>
    </source>
</reference>
<dbReference type="InterPro" id="IPR005119">
    <property type="entry name" value="LysR_subst-bd"/>
</dbReference>
<keyword evidence="7" id="KW-1185">Reference proteome</keyword>
<comment type="similarity">
    <text evidence="1">Belongs to the LysR transcriptional regulatory family.</text>
</comment>
<sequence>MLEPRQLRYFVTLAEELHFGRAADKLNIVQPALSMQIKALEEDLGHALFDRSGRPIALTQAGQALLPEARAILSQCETAREVVRRAGDGLTGTIRLGVSASAIISGLMARAILHHRKAWPGVQVKPVELHPAGQVVALAEGQVEACLGPATLGLGQDRAFQSDLLVSFPYQVALAADHPLADRPAIGTEDLRKETFIGLSGAEDQGGMEATRAALAFEPYHGMKAASPLSMLALVEAGLGIAIVSGALRPIIGAGLRLLPLSDARHRMDVSFIRRASRTDPLLEAFAASARHAADEIGQSLL</sequence>
<dbReference type="InterPro" id="IPR036388">
    <property type="entry name" value="WH-like_DNA-bd_sf"/>
</dbReference>
<dbReference type="Pfam" id="PF03466">
    <property type="entry name" value="LysR_substrate"/>
    <property type="match status" value="1"/>
</dbReference>
<organism evidence="6 7">
    <name type="scientific">Thioclava kandeliae</name>
    <dbReference type="NCBI Taxonomy" id="3070818"/>
    <lineage>
        <taxon>Bacteria</taxon>
        <taxon>Pseudomonadati</taxon>
        <taxon>Pseudomonadota</taxon>
        <taxon>Alphaproteobacteria</taxon>
        <taxon>Rhodobacterales</taxon>
        <taxon>Paracoccaceae</taxon>
        <taxon>Thioclava</taxon>
    </lineage>
</organism>
<name>A0ABV1SI90_9RHOB</name>
<evidence type="ECO:0000259" key="5">
    <source>
        <dbReference type="PROSITE" id="PS50931"/>
    </source>
</evidence>